<accession>A0AAD4IRD2</accession>
<protein>
    <submittedName>
        <fullName evidence="2">Uncharacterized protein</fullName>
    </submittedName>
</protein>
<evidence type="ECO:0000256" key="1">
    <source>
        <dbReference type="SAM" id="SignalP"/>
    </source>
</evidence>
<name>A0AAD4IRD2_PERFH</name>
<dbReference type="PANTHER" id="PTHR33390:SF1">
    <property type="entry name" value="STRESS UP-REGULATED NOD 19 PROTEIN"/>
    <property type="match status" value="1"/>
</dbReference>
<reference evidence="2 3" key="1">
    <citation type="journal article" date="2021" name="Nat. Commun.">
        <title>Incipient diploidization of the medicinal plant Perilla within 10,000 years.</title>
        <authorList>
            <person name="Zhang Y."/>
            <person name="Shen Q."/>
            <person name="Leng L."/>
            <person name="Zhang D."/>
            <person name="Chen S."/>
            <person name="Shi Y."/>
            <person name="Ning Z."/>
            <person name="Chen S."/>
        </authorList>
    </citation>
    <scope>NUCLEOTIDE SEQUENCE [LARGE SCALE GENOMIC DNA]</scope>
    <source>
        <strain evidence="3">cv. PC099</strain>
    </source>
</reference>
<sequence>MAKHSSKTKLILVLIILVLQQTSAAADHQNYFVKTKVFRSPEIVLEPGLVSNKYYYDVDFPRGHIGIKSFNAELVDERENPVPLHETYLHHWVLERYYSPKNADHRSDHTIIGNSGICGNKLQQYFGIGAETRRTATYIPDPYGIQVGDPANIPVGYEEGWLLNVHAIDIRGAEDKMRCAECRCDLYNVTVDGDGRALPSSYGGGLRCCRDDKRCKVKEGLHGEKRSLYLRYTVKYVIWDSSLIMPVKIYILDITDVWTKARHNCVVEFDIESCDVGVEKNDCIDSKVVSVSLPSGGDVIYGVGHQHAGAIGTALYGEGGREICSSKPRYGEGNEAGNEAGFIVGMSTCYPSPARSVKISAGETLTFVSNYSNVQSHTGVMTLFYLLLADSSLKP</sequence>
<organism evidence="2 3">
    <name type="scientific">Perilla frutescens var. hirtella</name>
    <name type="common">Perilla citriodora</name>
    <name type="synonym">Perilla setoyensis</name>
    <dbReference type="NCBI Taxonomy" id="608512"/>
    <lineage>
        <taxon>Eukaryota</taxon>
        <taxon>Viridiplantae</taxon>
        <taxon>Streptophyta</taxon>
        <taxon>Embryophyta</taxon>
        <taxon>Tracheophyta</taxon>
        <taxon>Spermatophyta</taxon>
        <taxon>Magnoliopsida</taxon>
        <taxon>eudicotyledons</taxon>
        <taxon>Gunneridae</taxon>
        <taxon>Pentapetalae</taxon>
        <taxon>asterids</taxon>
        <taxon>lamiids</taxon>
        <taxon>Lamiales</taxon>
        <taxon>Lamiaceae</taxon>
        <taxon>Nepetoideae</taxon>
        <taxon>Elsholtzieae</taxon>
        <taxon>Perilla</taxon>
    </lineage>
</organism>
<keyword evidence="1" id="KW-0732">Signal</keyword>
<dbReference type="Proteomes" id="UP001190926">
    <property type="component" value="Unassembled WGS sequence"/>
</dbReference>
<keyword evidence="3" id="KW-1185">Reference proteome</keyword>
<evidence type="ECO:0000313" key="2">
    <source>
        <dbReference type="EMBL" id="KAH6819922.1"/>
    </source>
</evidence>
<evidence type="ECO:0000313" key="3">
    <source>
        <dbReference type="Proteomes" id="UP001190926"/>
    </source>
</evidence>
<dbReference type="PANTHER" id="PTHR33390">
    <property type="entry name" value="STRESS UP-REGULATED NOD 19 PROTEIN"/>
    <property type="match status" value="1"/>
</dbReference>
<comment type="caution">
    <text evidence="2">The sequence shown here is derived from an EMBL/GenBank/DDBJ whole genome shotgun (WGS) entry which is preliminary data.</text>
</comment>
<dbReference type="EMBL" id="SDAM02005225">
    <property type="protein sequence ID" value="KAH6819922.1"/>
    <property type="molecule type" value="Genomic_DNA"/>
</dbReference>
<feature type="chain" id="PRO_5041937952" evidence="1">
    <location>
        <begin position="26"/>
        <end position="395"/>
    </location>
</feature>
<dbReference type="Pfam" id="PF07712">
    <property type="entry name" value="SURNod19"/>
    <property type="match status" value="1"/>
</dbReference>
<feature type="signal peptide" evidence="1">
    <location>
        <begin position="1"/>
        <end position="25"/>
    </location>
</feature>
<gene>
    <name evidence="2" type="ORF">C2S53_014566</name>
</gene>
<proteinExistence type="predicted"/>
<dbReference type="AlphaFoldDB" id="A0AAD4IRD2"/>
<dbReference type="InterPro" id="IPR011692">
    <property type="entry name" value="Stress_up-reg_Nod19"/>
</dbReference>